<dbReference type="EMBL" id="JARBHB010000012">
    <property type="protein sequence ID" value="KAJ8871535.1"/>
    <property type="molecule type" value="Genomic_DNA"/>
</dbReference>
<evidence type="ECO:0008006" key="3">
    <source>
        <dbReference type="Google" id="ProtNLM"/>
    </source>
</evidence>
<comment type="caution">
    <text evidence="1">The sequence shown here is derived from an EMBL/GenBank/DDBJ whole genome shotgun (WGS) entry which is preliminary data.</text>
</comment>
<dbReference type="PANTHER" id="PTHR45749">
    <property type="match status" value="1"/>
</dbReference>
<protein>
    <recommendedName>
        <fullName evidence="3">DUF4371 domain-containing protein</fullName>
    </recommendedName>
</protein>
<sequence>MNIPLSDMRGQGYSRITGLYNKRTNMKGKHSDLQRRILDMNKRAFYTPCSSHSINLVLNDAAMSSQYTNNFLSLTLKPLSDARCESRIEALNPPRYQIGQVYDVLADIGENFDYGCLCGKFLGQSNKGLHIPQFPCYLVRCTAPY</sequence>
<proteinExistence type="predicted"/>
<name>A0ABQ9GHP2_9NEOP</name>
<keyword evidence="2" id="KW-1185">Reference proteome</keyword>
<organism evidence="1 2">
    <name type="scientific">Dryococelus australis</name>
    <dbReference type="NCBI Taxonomy" id="614101"/>
    <lineage>
        <taxon>Eukaryota</taxon>
        <taxon>Metazoa</taxon>
        <taxon>Ecdysozoa</taxon>
        <taxon>Arthropoda</taxon>
        <taxon>Hexapoda</taxon>
        <taxon>Insecta</taxon>
        <taxon>Pterygota</taxon>
        <taxon>Neoptera</taxon>
        <taxon>Polyneoptera</taxon>
        <taxon>Phasmatodea</taxon>
        <taxon>Verophasmatodea</taxon>
        <taxon>Anareolatae</taxon>
        <taxon>Phasmatidae</taxon>
        <taxon>Eurycanthinae</taxon>
        <taxon>Dryococelus</taxon>
    </lineage>
</organism>
<gene>
    <name evidence="1" type="ORF">PR048_027858</name>
</gene>
<evidence type="ECO:0000313" key="2">
    <source>
        <dbReference type="Proteomes" id="UP001159363"/>
    </source>
</evidence>
<evidence type="ECO:0000313" key="1">
    <source>
        <dbReference type="EMBL" id="KAJ8871535.1"/>
    </source>
</evidence>
<dbReference type="Proteomes" id="UP001159363">
    <property type="component" value="Chromosome 11"/>
</dbReference>
<dbReference type="PANTHER" id="PTHR45749:SF35">
    <property type="entry name" value="AC-LIKE TRANSPOSASE-RELATED"/>
    <property type="match status" value="1"/>
</dbReference>
<accession>A0ABQ9GHP2</accession>
<reference evidence="1 2" key="1">
    <citation type="submission" date="2023-02" db="EMBL/GenBank/DDBJ databases">
        <title>LHISI_Scaffold_Assembly.</title>
        <authorList>
            <person name="Stuart O.P."/>
            <person name="Cleave R."/>
            <person name="Magrath M.J.L."/>
            <person name="Mikheyev A.S."/>
        </authorList>
    </citation>
    <scope>NUCLEOTIDE SEQUENCE [LARGE SCALE GENOMIC DNA]</scope>
    <source>
        <strain evidence="1">Daus_M_001</strain>
        <tissue evidence="1">Leg muscle</tissue>
    </source>
</reference>